<dbReference type="PATRIC" id="fig|35841.6.peg.1217"/>
<dbReference type="EMBL" id="CCRF01000072">
    <property type="protein sequence ID" value="CEE02407.1"/>
    <property type="molecule type" value="Genomic_DNA"/>
</dbReference>
<name>A0A090IXJ6_9BACI</name>
<gene>
    <name evidence="3" type="ORF">B4167_1198</name>
    <name evidence="2" type="ORF">BT1A1_2589</name>
</gene>
<keyword evidence="1" id="KW-0812">Transmembrane</keyword>
<accession>A0A090IXJ6</accession>
<evidence type="ECO:0000313" key="3">
    <source>
        <dbReference type="EMBL" id="KIO72508.1"/>
    </source>
</evidence>
<reference evidence="2 5" key="1">
    <citation type="submission" date="2014-07" db="EMBL/GenBank/DDBJ databases">
        <authorList>
            <person name="Wibberg Daniel"/>
        </authorList>
    </citation>
    <scope>NUCLEOTIDE SEQUENCE [LARGE SCALE GENOMIC DNA]</scope>
</reference>
<protein>
    <submittedName>
        <fullName evidence="2">Putative membrane protein</fullName>
    </submittedName>
</protein>
<evidence type="ECO:0000313" key="2">
    <source>
        <dbReference type="EMBL" id="CEE02407.1"/>
    </source>
</evidence>
<dbReference type="STRING" id="35841.B4167_1198"/>
<keyword evidence="5" id="KW-1185">Reference proteome</keyword>
<evidence type="ECO:0000313" key="5">
    <source>
        <dbReference type="Proteomes" id="UP000040576"/>
    </source>
</evidence>
<dbReference type="AlphaFoldDB" id="A0A090IXJ6"/>
<proteinExistence type="predicted"/>
<reference evidence="3 4" key="2">
    <citation type="submission" date="2015-01" db="EMBL/GenBank/DDBJ databases">
        <title>Draft Genome Sequences of Four Bacillus thermoamylovorans Strains, Isolated From Food Products.</title>
        <authorList>
            <person name="Krawcyk A.O."/>
            <person name="Berendsen E.M."/>
            <person name="Eijlander R.T."/>
            <person name="de Jong A."/>
            <person name="Wells-Bennik M."/>
            <person name="Kuipers O.P."/>
        </authorList>
    </citation>
    <scope>NUCLEOTIDE SEQUENCE [LARGE SCALE GENOMIC DNA]</scope>
    <source>
        <strain evidence="3 4">B4167</strain>
    </source>
</reference>
<organism evidence="2 5">
    <name type="scientific">Caldibacillus thermoamylovorans</name>
    <dbReference type="NCBI Taxonomy" id="35841"/>
    <lineage>
        <taxon>Bacteria</taxon>
        <taxon>Bacillati</taxon>
        <taxon>Bacillota</taxon>
        <taxon>Bacilli</taxon>
        <taxon>Bacillales</taxon>
        <taxon>Bacillaceae</taxon>
        <taxon>Caldibacillus</taxon>
    </lineage>
</organism>
<evidence type="ECO:0000313" key="4">
    <source>
        <dbReference type="Proteomes" id="UP000032076"/>
    </source>
</evidence>
<sequence length="50" mass="6121">MLLMTNSHRPLALFEQQRTLLLLVTVFIQLVWQYYSEKFGKKQAKFEEFR</sequence>
<dbReference type="Proteomes" id="UP000040576">
    <property type="component" value="Unassembled WGS sequence"/>
</dbReference>
<feature type="transmembrane region" description="Helical" evidence="1">
    <location>
        <begin position="20"/>
        <end position="36"/>
    </location>
</feature>
<dbReference type="Proteomes" id="UP000032076">
    <property type="component" value="Unassembled WGS sequence"/>
</dbReference>
<keyword evidence="1" id="KW-0472">Membrane</keyword>
<dbReference type="EMBL" id="JXLU01000095">
    <property type="protein sequence ID" value="KIO72508.1"/>
    <property type="molecule type" value="Genomic_DNA"/>
</dbReference>
<evidence type="ECO:0000256" key="1">
    <source>
        <dbReference type="SAM" id="Phobius"/>
    </source>
</evidence>
<keyword evidence="1" id="KW-1133">Transmembrane helix</keyword>